<dbReference type="Gene3D" id="3.40.30.10">
    <property type="entry name" value="Glutaredoxin"/>
    <property type="match status" value="1"/>
</dbReference>
<comment type="similarity">
    <text evidence="2">Belongs to the GST superfamily. Theta family.</text>
</comment>
<evidence type="ECO:0000256" key="7">
    <source>
        <dbReference type="ARBA" id="ARBA00047960"/>
    </source>
</evidence>
<dbReference type="Pfam" id="PF00043">
    <property type="entry name" value="GST_C"/>
    <property type="match status" value="1"/>
</dbReference>
<reference evidence="11" key="1">
    <citation type="submission" date="2025-08" db="UniProtKB">
        <authorList>
            <consortium name="RefSeq"/>
        </authorList>
    </citation>
    <scope>IDENTIFICATION</scope>
    <source>
        <tissue evidence="11">Whole organism</tissue>
    </source>
</reference>
<evidence type="ECO:0000256" key="4">
    <source>
        <dbReference type="ARBA" id="ARBA00012452"/>
    </source>
</evidence>
<evidence type="ECO:0000256" key="5">
    <source>
        <dbReference type="ARBA" id="ARBA00022490"/>
    </source>
</evidence>
<keyword evidence="5" id="KW-0963">Cytoplasm</keyword>
<dbReference type="Gene3D" id="1.20.1050.10">
    <property type="match status" value="1"/>
</dbReference>
<dbReference type="PROSITE" id="PS50404">
    <property type="entry name" value="GST_NTER"/>
    <property type="match status" value="1"/>
</dbReference>
<evidence type="ECO:0000259" key="8">
    <source>
        <dbReference type="PROSITE" id="PS50404"/>
    </source>
</evidence>
<name>A0A8B7NTD8_HYAAZ</name>
<dbReference type="SUPFAM" id="SSF52833">
    <property type="entry name" value="Thioredoxin-like"/>
    <property type="match status" value="1"/>
</dbReference>
<dbReference type="RefSeq" id="XP_018016977.1">
    <property type="nucleotide sequence ID" value="XM_018161488.2"/>
</dbReference>
<dbReference type="Proteomes" id="UP000694843">
    <property type="component" value="Unplaced"/>
</dbReference>
<dbReference type="SFLD" id="SFLDG00358">
    <property type="entry name" value="Main_(cytGST)"/>
    <property type="match status" value="1"/>
</dbReference>
<dbReference type="SUPFAM" id="SSF47616">
    <property type="entry name" value="GST C-terminal domain-like"/>
    <property type="match status" value="1"/>
</dbReference>
<dbReference type="PROSITE" id="PS50405">
    <property type="entry name" value="GST_CTER"/>
    <property type="match status" value="1"/>
</dbReference>
<dbReference type="KEGG" id="hazt:108673633"/>
<keyword evidence="10" id="KW-1185">Reference proteome</keyword>
<feature type="domain" description="GST C-terminal" evidence="9">
    <location>
        <begin position="89"/>
        <end position="223"/>
    </location>
</feature>
<dbReference type="FunFam" id="3.40.30.10:FF:000176">
    <property type="entry name" value="Glutathione S-transferase theta-1"/>
    <property type="match status" value="1"/>
</dbReference>
<dbReference type="PANTHER" id="PTHR43917:SF8">
    <property type="entry name" value="GH16740P-RELATED"/>
    <property type="match status" value="1"/>
</dbReference>
<dbReference type="SFLD" id="SFLDS00019">
    <property type="entry name" value="Glutathione_Transferase_(cytos"/>
    <property type="match status" value="1"/>
</dbReference>
<comment type="subcellular location">
    <subcellularLocation>
        <location evidence="1">Cytoplasm</location>
    </subcellularLocation>
</comment>
<dbReference type="SFLD" id="SFLDG01153">
    <property type="entry name" value="Main.4:_Theta-like"/>
    <property type="match status" value="1"/>
</dbReference>
<evidence type="ECO:0000259" key="9">
    <source>
        <dbReference type="PROSITE" id="PS50405"/>
    </source>
</evidence>
<dbReference type="OrthoDB" id="422574at2759"/>
<dbReference type="InterPro" id="IPR004045">
    <property type="entry name" value="Glutathione_S-Trfase_N"/>
</dbReference>
<dbReference type="GO" id="GO:0004364">
    <property type="term" value="F:glutathione transferase activity"/>
    <property type="evidence" value="ECO:0007669"/>
    <property type="project" value="UniProtKB-EC"/>
</dbReference>
<dbReference type="FunFam" id="1.20.1050.10:FF:000008">
    <property type="entry name" value="Glutathione S-transferase theta-1"/>
    <property type="match status" value="1"/>
</dbReference>
<evidence type="ECO:0000256" key="2">
    <source>
        <dbReference type="ARBA" id="ARBA00009899"/>
    </source>
</evidence>
<dbReference type="InterPro" id="IPR004046">
    <property type="entry name" value="GST_C"/>
</dbReference>
<dbReference type="InterPro" id="IPR036249">
    <property type="entry name" value="Thioredoxin-like_sf"/>
</dbReference>
<comment type="subunit">
    <text evidence="3">Homodimer.</text>
</comment>
<dbReference type="EC" id="2.5.1.18" evidence="4"/>
<dbReference type="CDD" id="cd03183">
    <property type="entry name" value="GST_C_Theta"/>
    <property type="match status" value="1"/>
</dbReference>
<dbReference type="OMA" id="AKGAHKQ"/>
<dbReference type="GO" id="GO:0006749">
    <property type="term" value="P:glutathione metabolic process"/>
    <property type="evidence" value="ECO:0007669"/>
    <property type="project" value="TreeGrafter"/>
</dbReference>
<dbReference type="GeneID" id="108673633"/>
<dbReference type="GO" id="GO:0005737">
    <property type="term" value="C:cytoplasm"/>
    <property type="evidence" value="ECO:0007669"/>
    <property type="project" value="UniProtKB-SubCell"/>
</dbReference>
<dbReference type="CDD" id="cd03050">
    <property type="entry name" value="GST_N_Theta"/>
    <property type="match status" value="1"/>
</dbReference>
<sequence>MLKYYYDLMSQPCRAIYIFLNKTKIPYEKCKVDLKSGEHLRGDFKDIHPFNLVPAINDSGFKLIESVAILRYLCRKYPEYIDDHWYPQDVAKQALVDQYMEWQHSNIRFHGSLFFRHKILIPMMTGDPPRESSVERYRTGLESVLKQFEDYWLKDSKFVAGQEISIADILAVCELYQPALAGYNVFTDHPRLSAWHELVKSELNPEFDEANVIFNKLRAMQDLPKL</sequence>
<dbReference type="InterPro" id="IPR040079">
    <property type="entry name" value="Glutathione_S-Trfase"/>
</dbReference>
<dbReference type="InterPro" id="IPR010987">
    <property type="entry name" value="Glutathione-S-Trfase_C-like"/>
</dbReference>
<gene>
    <name evidence="11" type="primary">LOC108673633</name>
</gene>
<evidence type="ECO:0000256" key="1">
    <source>
        <dbReference type="ARBA" id="ARBA00004496"/>
    </source>
</evidence>
<evidence type="ECO:0000256" key="6">
    <source>
        <dbReference type="ARBA" id="ARBA00022679"/>
    </source>
</evidence>
<dbReference type="PANTHER" id="PTHR43917">
    <property type="match status" value="1"/>
</dbReference>
<dbReference type="InterPro" id="IPR051369">
    <property type="entry name" value="GST_Theta"/>
</dbReference>
<evidence type="ECO:0000313" key="11">
    <source>
        <dbReference type="RefSeq" id="XP_018016977.1"/>
    </source>
</evidence>
<dbReference type="AlphaFoldDB" id="A0A8B7NTD8"/>
<comment type="catalytic activity">
    <reaction evidence="7">
        <text>RX + glutathione = an S-substituted glutathione + a halide anion + H(+)</text>
        <dbReference type="Rhea" id="RHEA:16437"/>
        <dbReference type="ChEBI" id="CHEBI:15378"/>
        <dbReference type="ChEBI" id="CHEBI:16042"/>
        <dbReference type="ChEBI" id="CHEBI:17792"/>
        <dbReference type="ChEBI" id="CHEBI:57925"/>
        <dbReference type="ChEBI" id="CHEBI:90779"/>
        <dbReference type="EC" id="2.5.1.18"/>
    </reaction>
</comment>
<dbReference type="InterPro" id="IPR040075">
    <property type="entry name" value="GST_N_Theta"/>
</dbReference>
<keyword evidence="6" id="KW-0808">Transferase</keyword>
<proteinExistence type="inferred from homology"/>
<feature type="domain" description="GST N-terminal" evidence="8">
    <location>
        <begin position="1"/>
        <end position="81"/>
    </location>
</feature>
<dbReference type="Pfam" id="PF02798">
    <property type="entry name" value="GST_N"/>
    <property type="match status" value="1"/>
</dbReference>
<evidence type="ECO:0000256" key="3">
    <source>
        <dbReference type="ARBA" id="ARBA00011738"/>
    </source>
</evidence>
<organism evidence="10 11">
    <name type="scientific">Hyalella azteca</name>
    <name type="common">Amphipod</name>
    <dbReference type="NCBI Taxonomy" id="294128"/>
    <lineage>
        <taxon>Eukaryota</taxon>
        <taxon>Metazoa</taxon>
        <taxon>Ecdysozoa</taxon>
        <taxon>Arthropoda</taxon>
        <taxon>Crustacea</taxon>
        <taxon>Multicrustacea</taxon>
        <taxon>Malacostraca</taxon>
        <taxon>Eumalacostraca</taxon>
        <taxon>Peracarida</taxon>
        <taxon>Amphipoda</taxon>
        <taxon>Senticaudata</taxon>
        <taxon>Talitrida</taxon>
        <taxon>Talitroidea</taxon>
        <taxon>Hyalellidae</taxon>
        <taxon>Hyalella</taxon>
    </lineage>
</organism>
<protein>
    <recommendedName>
        <fullName evidence="4">glutathione transferase</fullName>
        <ecNumber evidence="4">2.5.1.18</ecNumber>
    </recommendedName>
</protein>
<accession>A0A8B7NTD8</accession>
<dbReference type="InterPro" id="IPR040077">
    <property type="entry name" value="GST_C_Theta"/>
</dbReference>
<dbReference type="InterPro" id="IPR036282">
    <property type="entry name" value="Glutathione-S-Trfase_C_sf"/>
</dbReference>
<evidence type="ECO:0000313" key="10">
    <source>
        <dbReference type="Proteomes" id="UP000694843"/>
    </source>
</evidence>